<dbReference type="Proteomes" id="UP000658656">
    <property type="component" value="Unassembled WGS sequence"/>
</dbReference>
<organism evidence="1 2">
    <name type="scientific">Amycolatopsis bartoniae</name>
    <dbReference type="NCBI Taxonomy" id="941986"/>
    <lineage>
        <taxon>Bacteria</taxon>
        <taxon>Bacillati</taxon>
        <taxon>Actinomycetota</taxon>
        <taxon>Actinomycetes</taxon>
        <taxon>Pseudonocardiales</taxon>
        <taxon>Pseudonocardiaceae</taxon>
        <taxon>Amycolatopsis</taxon>
    </lineage>
</organism>
<sequence>MAARRVVEECDQALARHRAALEAGADPQLVTRWMAETQARRAEALTKTRVSIRPSRLSRDEIRQLIKDLGDIRQALTLADPGDKAEVYQQLGLQLVYYPGKRTVRAETNLDPHSWGYGKCPRGELHTNHTPAVVYLMTRSRLWAGRFLARSLPGGNGRPRSF</sequence>
<gene>
    <name evidence="1" type="ORF">GCM10017566_05230</name>
</gene>
<proteinExistence type="predicted"/>
<reference evidence="1" key="1">
    <citation type="journal article" date="2014" name="Int. J. Syst. Evol. Microbiol.">
        <title>Complete genome sequence of Corynebacterium casei LMG S-19264T (=DSM 44701T), isolated from a smear-ripened cheese.</title>
        <authorList>
            <consortium name="US DOE Joint Genome Institute (JGI-PGF)"/>
            <person name="Walter F."/>
            <person name="Albersmeier A."/>
            <person name="Kalinowski J."/>
            <person name="Ruckert C."/>
        </authorList>
    </citation>
    <scope>NUCLEOTIDE SEQUENCE</scope>
    <source>
        <strain evidence="1">CGMCC 4.7679</strain>
    </source>
</reference>
<reference evidence="1" key="2">
    <citation type="submission" date="2020-09" db="EMBL/GenBank/DDBJ databases">
        <authorList>
            <person name="Sun Q."/>
            <person name="Zhou Y."/>
        </authorList>
    </citation>
    <scope>NUCLEOTIDE SEQUENCE</scope>
    <source>
        <strain evidence="1">CGMCC 4.7679</strain>
    </source>
</reference>
<dbReference type="EMBL" id="BNAV01000001">
    <property type="protein sequence ID" value="GHF35399.1"/>
    <property type="molecule type" value="Genomic_DNA"/>
</dbReference>
<dbReference type="AlphaFoldDB" id="A0A8H9INB8"/>
<name>A0A8H9INB8_9PSEU</name>
<keyword evidence="2" id="KW-1185">Reference proteome</keyword>
<comment type="caution">
    <text evidence="1">The sequence shown here is derived from an EMBL/GenBank/DDBJ whole genome shotgun (WGS) entry which is preliminary data.</text>
</comment>
<protein>
    <submittedName>
        <fullName evidence="1">Uncharacterized protein</fullName>
    </submittedName>
</protein>
<accession>A0A8H9INB8</accession>
<evidence type="ECO:0000313" key="1">
    <source>
        <dbReference type="EMBL" id="GHF35399.1"/>
    </source>
</evidence>
<evidence type="ECO:0000313" key="2">
    <source>
        <dbReference type="Proteomes" id="UP000658656"/>
    </source>
</evidence>